<dbReference type="InterPro" id="IPR024766">
    <property type="entry name" value="Znf_RING_H2"/>
</dbReference>
<dbReference type="GO" id="GO:0008270">
    <property type="term" value="F:zinc ion binding"/>
    <property type="evidence" value="ECO:0007669"/>
    <property type="project" value="UniProtKB-KW"/>
</dbReference>
<dbReference type="Gene3D" id="3.30.40.10">
    <property type="entry name" value="Zinc/RING finger domain, C3HC4 (zinc finger)"/>
    <property type="match status" value="1"/>
</dbReference>
<dbReference type="InterPro" id="IPR013083">
    <property type="entry name" value="Znf_RING/FYVE/PHD"/>
</dbReference>
<gene>
    <name evidence="9" type="ORF">PVAP13_8KG048300</name>
</gene>
<evidence type="ECO:0000256" key="3">
    <source>
        <dbReference type="ARBA" id="ARBA00022771"/>
    </source>
</evidence>
<feature type="region of interest" description="Disordered" evidence="7">
    <location>
        <begin position="48"/>
        <end position="97"/>
    </location>
</feature>
<keyword evidence="4" id="KW-0833">Ubl conjugation pathway</keyword>
<dbReference type="GO" id="GO:0005737">
    <property type="term" value="C:cytoplasm"/>
    <property type="evidence" value="ECO:0007669"/>
    <property type="project" value="TreeGrafter"/>
</dbReference>
<dbReference type="Proteomes" id="UP000823388">
    <property type="component" value="Chromosome 8K"/>
</dbReference>
<keyword evidence="2" id="KW-0479">Metal-binding</keyword>
<dbReference type="AlphaFoldDB" id="A0A8T0PDD4"/>
<name>A0A8T0PDD4_PANVG</name>
<feature type="region of interest" description="Disordered" evidence="7">
    <location>
        <begin position="174"/>
        <end position="195"/>
    </location>
</feature>
<dbReference type="PANTHER" id="PTHR15710:SF73">
    <property type="entry name" value="RING-TYPE DOMAIN-CONTAINING PROTEIN"/>
    <property type="match status" value="1"/>
</dbReference>
<dbReference type="SUPFAM" id="SSF57850">
    <property type="entry name" value="RING/U-box"/>
    <property type="match status" value="1"/>
</dbReference>
<dbReference type="GO" id="GO:0061630">
    <property type="term" value="F:ubiquitin protein ligase activity"/>
    <property type="evidence" value="ECO:0007669"/>
    <property type="project" value="TreeGrafter"/>
</dbReference>
<organism evidence="9 10">
    <name type="scientific">Panicum virgatum</name>
    <name type="common">Blackwell switchgrass</name>
    <dbReference type="NCBI Taxonomy" id="38727"/>
    <lineage>
        <taxon>Eukaryota</taxon>
        <taxon>Viridiplantae</taxon>
        <taxon>Streptophyta</taxon>
        <taxon>Embryophyta</taxon>
        <taxon>Tracheophyta</taxon>
        <taxon>Spermatophyta</taxon>
        <taxon>Magnoliopsida</taxon>
        <taxon>Liliopsida</taxon>
        <taxon>Poales</taxon>
        <taxon>Poaceae</taxon>
        <taxon>PACMAD clade</taxon>
        <taxon>Panicoideae</taxon>
        <taxon>Panicodae</taxon>
        <taxon>Paniceae</taxon>
        <taxon>Panicinae</taxon>
        <taxon>Panicum</taxon>
        <taxon>Panicum sect. Hiantes</taxon>
    </lineage>
</organism>
<protein>
    <recommendedName>
        <fullName evidence="8">RING-type domain-containing protein</fullName>
    </recommendedName>
</protein>
<evidence type="ECO:0000313" key="9">
    <source>
        <dbReference type="EMBL" id="KAG2560121.1"/>
    </source>
</evidence>
<dbReference type="Pfam" id="PF12678">
    <property type="entry name" value="zf-rbx1"/>
    <property type="match status" value="1"/>
</dbReference>
<evidence type="ECO:0000256" key="1">
    <source>
        <dbReference type="ARBA" id="ARBA00004906"/>
    </source>
</evidence>
<reference evidence="9" key="1">
    <citation type="submission" date="2020-05" db="EMBL/GenBank/DDBJ databases">
        <title>WGS assembly of Panicum virgatum.</title>
        <authorList>
            <person name="Lovell J.T."/>
            <person name="Jenkins J."/>
            <person name="Shu S."/>
            <person name="Juenger T.E."/>
            <person name="Schmutz J."/>
        </authorList>
    </citation>
    <scope>NUCLEOTIDE SEQUENCE</scope>
    <source>
        <strain evidence="9">AP13</strain>
    </source>
</reference>
<dbReference type="GO" id="GO:0016567">
    <property type="term" value="P:protein ubiquitination"/>
    <property type="evidence" value="ECO:0007669"/>
    <property type="project" value="TreeGrafter"/>
</dbReference>
<feature type="compositionally biased region" description="Acidic residues" evidence="7">
    <location>
        <begin position="174"/>
        <end position="185"/>
    </location>
</feature>
<feature type="compositionally biased region" description="Low complexity" evidence="7">
    <location>
        <begin position="67"/>
        <end position="85"/>
    </location>
</feature>
<dbReference type="PANTHER" id="PTHR15710">
    <property type="entry name" value="E3 UBIQUITIN-PROTEIN LIGASE PRAJA"/>
    <property type="match status" value="1"/>
</dbReference>
<keyword evidence="10" id="KW-1185">Reference proteome</keyword>
<evidence type="ECO:0000313" key="10">
    <source>
        <dbReference type="Proteomes" id="UP000823388"/>
    </source>
</evidence>
<keyword evidence="5" id="KW-0862">Zinc</keyword>
<evidence type="ECO:0000259" key="8">
    <source>
        <dbReference type="PROSITE" id="PS50089"/>
    </source>
</evidence>
<comment type="caution">
    <text evidence="9">The sequence shown here is derived from an EMBL/GenBank/DDBJ whole genome shotgun (WGS) entry which is preliminary data.</text>
</comment>
<evidence type="ECO:0000256" key="4">
    <source>
        <dbReference type="ARBA" id="ARBA00022786"/>
    </source>
</evidence>
<proteinExistence type="predicted"/>
<accession>A0A8T0PDD4</accession>
<comment type="pathway">
    <text evidence="1">Protein modification; protein ubiquitination.</text>
</comment>
<feature type="domain" description="RING-type" evidence="8">
    <location>
        <begin position="118"/>
        <end position="169"/>
    </location>
</feature>
<dbReference type="PROSITE" id="PS50089">
    <property type="entry name" value="ZF_RING_2"/>
    <property type="match status" value="1"/>
</dbReference>
<dbReference type="SMART" id="SM00184">
    <property type="entry name" value="RING"/>
    <property type="match status" value="1"/>
</dbReference>
<evidence type="ECO:0000256" key="5">
    <source>
        <dbReference type="ARBA" id="ARBA00022833"/>
    </source>
</evidence>
<evidence type="ECO:0000256" key="7">
    <source>
        <dbReference type="SAM" id="MobiDB-lite"/>
    </source>
</evidence>
<keyword evidence="3 6" id="KW-0863">Zinc-finger</keyword>
<evidence type="ECO:0000256" key="2">
    <source>
        <dbReference type="ARBA" id="ARBA00022723"/>
    </source>
</evidence>
<dbReference type="InterPro" id="IPR001841">
    <property type="entry name" value="Znf_RING"/>
</dbReference>
<sequence length="224" mass="24538">MEEAWEIGESEAQGGGGGESPAFVFEQATFVLGGRTYTARMRHFQRSAPAAATPDDDEHLIPSVFRPASSSSPPQAHAAAAPGSSLTTNKRARAPASSKAILGLREVTAPPTGSSDCCAICLQDLQAHQGPAAAEPTTLSLRVMPCSHTFHQRCIFEWLRRNAVCPLCRHQLPTEEEDEQQDQEQDQGRRSRSRVVYNEDGQHHILWHYTEQPVAGEVPELDEE</sequence>
<evidence type="ECO:0000256" key="6">
    <source>
        <dbReference type="PROSITE-ProRule" id="PRU00175"/>
    </source>
</evidence>
<dbReference type="EMBL" id="CM029051">
    <property type="protein sequence ID" value="KAG2560121.1"/>
    <property type="molecule type" value="Genomic_DNA"/>
</dbReference>
<feature type="region of interest" description="Disordered" evidence="7">
    <location>
        <begin position="1"/>
        <end position="21"/>
    </location>
</feature>